<feature type="compositionally biased region" description="Acidic residues" evidence="1">
    <location>
        <begin position="54"/>
        <end position="69"/>
    </location>
</feature>
<reference evidence="2" key="2">
    <citation type="submission" date="2017-10" db="EMBL/GenBank/DDBJ databases">
        <title>Ladona fulva Genome sequencing and assembly.</title>
        <authorList>
            <person name="Murali S."/>
            <person name="Richards S."/>
            <person name="Bandaranaike D."/>
            <person name="Bellair M."/>
            <person name="Blankenburg K."/>
            <person name="Chao H."/>
            <person name="Dinh H."/>
            <person name="Doddapaneni H."/>
            <person name="Dugan-Rocha S."/>
            <person name="Elkadiri S."/>
            <person name="Gnanaolivu R."/>
            <person name="Hernandez B."/>
            <person name="Skinner E."/>
            <person name="Javaid M."/>
            <person name="Lee S."/>
            <person name="Li M."/>
            <person name="Ming W."/>
            <person name="Munidasa M."/>
            <person name="Muniz J."/>
            <person name="Nguyen L."/>
            <person name="Hughes D."/>
            <person name="Osuji N."/>
            <person name="Pu L.-L."/>
            <person name="Puazo M."/>
            <person name="Qu C."/>
            <person name="Quiroz J."/>
            <person name="Raj R."/>
            <person name="Weissenberger G."/>
            <person name="Xin Y."/>
            <person name="Zou X."/>
            <person name="Han Y."/>
            <person name="Worley K."/>
            <person name="Muzny D."/>
            <person name="Gibbs R."/>
        </authorList>
    </citation>
    <scope>NUCLEOTIDE SEQUENCE</scope>
    <source>
        <strain evidence="2">Sampled in the wild</strain>
    </source>
</reference>
<dbReference type="EMBL" id="KZ309484">
    <property type="protein sequence ID" value="KAG8238986.1"/>
    <property type="molecule type" value="Genomic_DNA"/>
</dbReference>
<comment type="caution">
    <text evidence="2">The sequence shown here is derived from an EMBL/GenBank/DDBJ whole genome shotgun (WGS) entry which is preliminary data.</text>
</comment>
<evidence type="ECO:0000256" key="1">
    <source>
        <dbReference type="SAM" id="MobiDB-lite"/>
    </source>
</evidence>
<dbReference type="Proteomes" id="UP000792457">
    <property type="component" value="Unassembled WGS sequence"/>
</dbReference>
<evidence type="ECO:0000313" key="2">
    <source>
        <dbReference type="EMBL" id="KAG8238986.1"/>
    </source>
</evidence>
<sequence length="153" mass="17240">MSDDHSSSAEGFMYKVLVERDPKKRKVKPVPQQSLLDLDLGESSDDSDFRIEDHDDESDDDSIDSEEEDGGKTGKMDEDDGEDDEDEEEEEEEKISGMKLKLSQNEVNVSTNEPETQKNPVVKREVSYSFSLVSHSSLSFTLDAPKFISKDVN</sequence>
<name>A0A8K0P9I2_LADFU</name>
<evidence type="ECO:0000313" key="3">
    <source>
        <dbReference type="Proteomes" id="UP000792457"/>
    </source>
</evidence>
<gene>
    <name evidence="2" type="ORF">J437_LFUL005043</name>
</gene>
<organism evidence="2 3">
    <name type="scientific">Ladona fulva</name>
    <name type="common">Scarce chaser dragonfly</name>
    <name type="synonym">Libellula fulva</name>
    <dbReference type="NCBI Taxonomy" id="123851"/>
    <lineage>
        <taxon>Eukaryota</taxon>
        <taxon>Metazoa</taxon>
        <taxon>Ecdysozoa</taxon>
        <taxon>Arthropoda</taxon>
        <taxon>Hexapoda</taxon>
        <taxon>Insecta</taxon>
        <taxon>Pterygota</taxon>
        <taxon>Palaeoptera</taxon>
        <taxon>Odonata</taxon>
        <taxon>Epiprocta</taxon>
        <taxon>Anisoptera</taxon>
        <taxon>Libelluloidea</taxon>
        <taxon>Libellulidae</taxon>
        <taxon>Ladona</taxon>
    </lineage>
</organism>
<proteinExistence type="predicted"/>
<feature type="compositionally biased region" description="Acidic residues" evidence="1">
    <location>
        <begin position="77"/>
        <end position="93"/>
    </location>
</feature>
<accession>A0A8K0P9I2</accession>
<feature type="region of interest" description="Disordered" evidence="1">
    <location>
        <begin position="17"/>
        <end position="120"/>
    </location>
</feature>
<keyword evidence="3" id="KW-1185">Reference proteome</keyword>
<reference evidence="2" key="1">
    <citation type="submission" date="2013-04" db="EMBL/GenBank/DDBJ databases">
        <authorList>
            <person name="Qu J."/>
            <person name="Murali S.C."/>
            <person name="Bandaranaike D."/>
            <person name="Bellair M."/>
            <person name="Blankenburg K."/>
            <person name="Chao H."/>
            <person name="Dinh H."/>
            <person name="Doddapaneni H."/>
            <person name="Downs B."/>
            <person name="Dugan-Rocha S."/>
            <person name="Elkadiri S."/>
            <person name="Gnanaolivu R.D."/>
            <person name="Hernandez B."/>
            <person name="Javaid M."/>
            <person name="Jayaseelan J.C."/>
            <person name="Lee S."/>
            <person name="Li M."/>
            <person name="Ming W."/>
            <person name="Munidasa M."/>
            <person name="Muniz J."/>
            <person name="Nguyen L."/>
            <person name="Ongeri F."/>
            <person name="Osuji N."/>
            <person name="Pu L.-L."/>
            <person name="Puazo M."/>
            <person name="Qu C."/>
            <person name="Quiroz J."/>
            <person name="Raj R."/>
            <person name="Weissenberger G."/>
            <person name="Xin Y."/>
            <person name="Zou X."/>
            <person name="Han Y."/>
            <person name="Richards S."/>
            <person name="Worley K."/>
            <person name="Muzny D."/>
            <person name="Gibbs R."/>
        </authorList>
    </citation>
    <scope>NUCLEOTIDE SEQUENCE</scope>
    <source>
        <strain evidence="2">Sampled in the wild</strain>
    </source>
</reference>
<feature type="compositionally biased region" description="Low complexity" evidence="1">
    <location>
        <begin position="29"/>
        <end position="38"/>
    </location>
</feature>
<dbReference type="AlphaFoldDB" id="A0A8K0P9I2"/>
<protein>
    <submittedName>
        <fullName evidence="2">Uncharacterized protein</fullName>
    </submittedName>
</protein>
<feature type="compositionally biased region" description="Polar residues" evidence="1">
    <location>
        <begin position="102"/>
        <end position="119"/>
    </location>
</feature>